<sequence>MFNDTDAEEGRVNETAHLRAEGPPGRPATYRVALVHSFYSSLQPSGENTVVLDQAEALRVAGHEVTIVAAHTDALQAEPGYTLRAAIRVTTGHGRSPLAELERLAPDVVHVHNLFPNFGTSWLERWPGALVATVHNYRPACAAGTLFRDGRMCTACPDGERWAGLRHSCYRSARRATFPLAWAGRRGPAAHPVLRRANRLVVLSEYSRAFYLRFGLPAEKFALVPNFVDAARGVRSRDALEEPGTGSRWVFAGRLSEEKGIIPLLEHWPASERLDVIGSGPLEWACREALPKGGRILGALPREQLLGRLPHYTGLIFPSVCPEMAPVIYQEAMAAGVPVLALSGSAAADSVLRDGTGAVYRGAGDLPHALTAARDLFPALREHCREVHAERYAAASWTAAMAAVYESAVQPAAHRRSRGAGTPSSH</sequence>
<evidence type="ECO:0000256" key="1">
    <source>
        <dbReference type="ARBA" id="ARBA00022676"/>
    </source>
</evidence>
<dbReference type="InterPro" id="IPR050194">
    <property type="entry name" value="Glycosyltransferase_grp1"/>
</dbReference>
<dbReference type="Pfam" id="PF13692">
    <property type="entry name" value="Glyco_trans_1_4"/>
    <property type="match status" value="1"/>
</dbReference>
<evidence type="ECO:0000256" key="2">
    <source>
        <dbReference type="ARBA" id="ARBA00022679"/>
    </source>
</evidence>
<reference evidence="5 6" key="1">
    <citation type="submission" date="2021-08" db="EMBL/GenBank/DDBJ databases">
        <authorList>
            <person name="Ping M."/>
        </authorList>
    </citation>
    <scope>NUCLEOTIDE SEQUENCE [LARGE SCALE GENOMIC DNA]</scope>
    <source>
        <strain evidence="5 6">MG28</strain>
    </source>
</reference>
<dbReference type="InterPro" id="IPR028098">
    <property type="entry name" value="Glyco_trans_4-like_N"/>
</dbReference>
<feature type="domain" description="Glycosyltransferase subfamily 4-like N-terminal" evidence="4">
    <location>
        <begin position="46"/>
        <end position="232"/>
    </location>
</feature>
<keyword evidence="6" id="KW-1185">Reference proteome</keyword>
<keyword evidence="2" id="KW-0808">Transferase</keyword>
<dbReference type="Gene3D" id="3.40.50.2000">
    <property type="entry name" value="Glycogen Phosphorylase B"/>
    <property type="match status" value="2"/>
</dbReference>
<feature type="region of interest" description="Disordered" evidence="3">
    <location>
        <begin position="1"/>
        <end position="26"/>
    </location>
</feature>
<evidence type="ECO:0000313" key="5">
    <source>
        <dbReference type="EMBL" id="QYX80323.1"/>
    </source>
</evidence>
<protein>
    <submittedName>
        <fullName evidence="5">Glycosyltransferase family 4 protein</fullName>
    </submittedName>
</protein>
<evidence type="ECO:0000259" key="4">
    <source>
        <dbReference type="Pfam" id="PF13439"/>
    </source>
</evidence>
<feature type="compositionally biased region" description="Basic and acidic residues" evidence="3">
    <location>
        <begin position="8"/>
        <end position="20"/>
    </location>
</feature>
<dbReference type="PANTHER" id="PTHR45947:SF13">
    <property type="entry name" value="TRANSFERASE"/>
    <property type="match status" value="1"/>
</dbReference>
<dbReference type="CDD" id="cd03801">
    <property type="entry name" value="GT4_PimA-like"/>
    <property type="match status" value="1"/>
</dbReference>
<name>A0ABX8XXH0_9ACTN</name>
<keyword evidence="1" id="KW-0328">Glycosyltransferase</keyword>
<dbReference type="Pfam" id="PF13439">
    <property type="entry name" value="Glyco_transf_4"/>
    <property type="match status" value="1"/>
</dbReference>
<dbReference type="Proteomes" id="UP000827138">
    <property type="component" value="Chromosome"/>
</dbReference>
<gene>
    <name evidence="5" type="ORF">K1J60_30730</name>
</gene>
<dbReference type="PANTHER" id="PTHR45947">
    <property type="entry name" value="SULFOQUINOVOSYL TRANSFERASE SQD2"/>
    <property type="match status" value="1"/>
</dbReference>
<organism evidence="5 6">
    <name type="scientific">Streptomyces akebiae</name>
    <dbReference type="NCBI Taxonomy" id="2865673"/>
    <lineage>
        <taxon>Bacteria</taxon>
        <taxon>Bacillati</taxon>
        <taxon>Actinomycetota</taxon>
        <taxon>Actinomycetes</taxon>
        <taxon>Kitasatosporales</taxon>
        <taxon>Streptomycetaceae</taxon>
        <taxon>Streptomyces</taxon>
    </lineage>
</organism>
<evidence type="ECO:0000313" key="6">
    <source>
        <dbReference type="Proteomes" id="UP000827138"/>
    </source>
</evidence>
<accession>A0ABX8XXH0</accession>
<dbReference type="RefSeq" id="WP_220649049.1">
    <property type="nucleotide sequence ID" value="NZ_CP080647.1"/>
</dbReference>
<proteinExistence type="predicted"/>
<dbReference type="EMBL" id="CP080647">
    <property type="protein sequence ID" value="QYX80323.1"/>
    <property type="molecule type" value="Genomic_DNA"/>
</dbReference>
<evidence type="ECO:0000256" key="3">
    <source>
        <dbReference type="SAM" id="MobiDB-lite"/>
    </source>
</evidence>
<dbReference type="SUPFAM" id="SSF53756">
    <property type="entry name" value="UDP-Glycosyltransferase/glycogen phosphorylase"/>
    <property type="match status" value="1"/>
</dbReference>